<name>A0A4Y8TXP2_9MICC</name>
<feature type="transmembrane region" description="Helical" evidence="1">
    <location>
        <begin position="45"/>
        <end position="64"/>
    </location>
</feature>
<dbReference type="Proteomes" id="UP000297638">
    <property type="component" value="Unassembled WGS sequence"/>
</dbReference>
<reference evidence="2 3" key="1">
    <citation type="submission" date="2019-03" db="EMBL/GenBank/DDBJ databases">
        <title>Glutamicibacter sp. LJH19 genome.</title>
        <authorList>
            <person name="Sinai Borker S."/>
            <person name="Kumar R."/>
        </authorList>
    </citation>
    <scope>NUCLEOTIDE SEQUENCE [LARGE SCALE GENOMIC DNA]</scope>
    <source>
        <strain evidence="2 3">LJH19</strain>
    </source>
</reference>
<keyword evidence="1" id="KW-0812">Transmembrane</keyword>
<feature type="transmembrane region" description="Helical" evidence="1">
    <location>
        <begin position="20"/>
        <end position="39"/>
    </location>
</feature>
<comment type="caution">
    <text evidence="2">The sequence shown here is derived from an EMBL/GenBank/DDBJ whole genome shotgun (WGS) entry which is preliminary data.</text>
</comment>
<protein>
    <submittedName>
        <fullName evidence="2">Uncharacterized protein</fullName>
    </submittedName>
</protein>
<sequence length="149" mass="15815">MAAVTATASHIHSRSSGHRALGLASLGLAAVHLLVLALLPHNVWWVLALGAMTLWCLKCSWCVLHGGSPLSLLSMSALMGSCHVAMVIGLPWFAGHHHNHSGHAATHASLMLGIAVAEFLLMYGAAWLSRIDQDREIQAQYGKSISAPI</sequence>
<feature type="transmembrane region" description="Helical" evidence="1">
    <location>
        <begin position="71"/>
        <end position="94"/>
    </location>
</feature>
<feature type="transmembrane region" description="Helical" evidence="1">
    <location>
        <begin position="106"/>
        <end position="128"/>
    </location>
</feature>
<evidence type="ECO:0000256" key="1">
    <source>
        <dbReference type="SAM" id="Phobius"/>
    </source>
</evidence>
<evidence type="ECO:0000313" key="3">
    <source>
        <dbReference type="Proteomes" id="UP000297638"/>
    </source>
</evidence>
<gene>
    <name evidence="2" type="ORF">EXY26_04705</name>
</gene>
<dbReference type="AlphaFoldDB" id="A0A4Y8TXP2"/>
<dbReference type="RefSeq" id="WP_134779585.1">
    <property type="nucleotide sequence ID" value="NZ_SPDS01000001.1"/>
</dbReference>
<proteinExistence type="predicted"/>
<dbReference type="EMBL" id="SPDS01000001">
    <property type="protein sequence ID" value="TFH56351.1"/>
    <property type="molecule type" value="Genomic_DNA"/>
</dbReference>
<keyword evidence="1" id="KW-0472">Membrane</keyword>
<organism evidence="2 3">
    <name type="scientific">Glutamicibacter arilaitensis</name>
    <dbReference type="NCBI Taxonomy" id="256701"/>
    <lineage>
        <taxon>Bacteria</taxon>
        <taxon>Bacillati</taxon>
        <taxon>Actinomycetota</taxon>
        <taxon>Actinomycetes</taxon>
        <taxon>Micrococcales</taxon>
        <taxon>Micrococcaceae</taxon>
        <taxon>Glutamicibacter</taxon>
    </lineage>
</organism>
<evidence type="ECO:0000313" key="2">
    <source>
        <dbReference type="EMBL" id="TFH56351.1"/>
    </source>
</evidence>
<accession>A0A4Y8TXP2</accession>
<keyword evidence="1" id="KW-1133">Transmembrane helix</keyword>